<gene>
    <name evidence="1" type="ORF">CALCODRAFT_372228</name>
</gene>
<dbReference type="AlphaFoldDB" id="A0A165EGN5"/>
<evidence type="ECO:0000313" key="2">
    <source>
        <dbReference type="Proteomes" id="UP000076842"/>
    </source>
</evidence>
<organism evidence="1 2">
    <name type="scientific">Calocera cornea HHB12733</name>
    <dbReference type="NCBI Taxonomy" id="1353952"/>
    <lineage>
        <taxon>Eukaryota</taxon>
        <taxon>Fungi</taxon>
        <taxon>Dikarya</taxon>
        <taxon>Basidiomycota</taxon>
        <taxon>Agaricomycotina</taxon>
        <taxon>Dacrymycetes</taxon>
        <taxon>Dacrymycetales</taxon>
        <taxon>Dacrymycetaceae</taxon>
        <taxon>Calocera</taxon>
    </lineage>
</organism>
<dbReference type="EMBL" id="KV424006">
    <property type="protein sequence ID" value="KZT54832.1"/>
    <property type="molecule type" value="Genomic_DNA"/>
</dbReference>
<keyword evidence="2" id="KW-1185">Reference proteome</keyword>
<dbReference type="InParanoid" id="A0A165EGN5"/>
<protein>
    <submittedName>
        <fullName evidence="1">Uncharacterized protein</fullName>
    </submittedName>
</protein>
<proteinExistence type="predicted"/>
<name>A0A165EGN5_9BASI</name>
<dbReference type="Proteomes" id="UP000076842">
    <property type="component" value="Unassembled WGS sequence"/>
</dbReference>
<sequence length="213" mass="23246">MALALACQLKCMQRLFCKCIVFRLEGYAFVGKVVVCFSLAPPREQWPIGVPSMMCIHGAIRCEAGQCAPTLSRRLGTGRVSQSPIARRGLPHPSSITVHHAPQGHCPVWHTAPFLGHHPPFPFLTAPFFIFILSCRARGTEVHVACLVQSAFLSEERPSDGPPGLRGVSVRKLETRNATRCSVVVGSAGVSVADRHKRATRARCPCSIYAHRT</sequence>
<evidence type="ECO:0000313" key="1">
    <source>
        <dbReference type="EMBL" id="KZT54832.1"/>
    </source>
</evidence>
<accession>A0A165EGN5</accession>
<reference evidence="1 2" key="1">
    <citation type="journal article" date="2016" name="Mol. Biol. Evol.">
        <title>Comparative Genomics of Early-Diverging Mushroom-Forming Fungi Provides Insights into the Origins of Lignocellulose Decay Capabilities.</title>
        <authorList>
            <person name="Nagy L.G."/>
            <person name="Riley R."/>
            <person name="Tritt A."/>
            <person name="Adam C."/>
            <person name="Daum C."/>
            <person name="Floudas D."/>
            <person name="Sun H."/>
            <person name="Yadav J.S."/>
            <person name="Pangilinan J."/>
            <person name="Larsson K.H."/>
            <person name="Matsuura K."/>
            <person name="Barry K."/>
            <person name="Labutti K."/>
            <person name="Kuo R."/>
            <person name="Ohm R.A."/>
            <person name="Bhattacharya S.S."/>
            <person name="Shirouzu T."/>
            <person name="Yoshinaga Y."/>
            <person name="Martin F.M."/>
            <person name="Grigoriev I.V."/>
            <person name="Hibbett D.S."/>
        </authorList>
    </citation>
    <scope>NUCLEOTIDE SEQUENCE [LARGE SCALE GENOMIC DNA]</scope>
    <source>
        <strain evidence="1 2">HHB12733</strain>
    </source>
</reference>